<dbReference type="GO" id="GO:0071586">
    <property type="term" value="P:CAAX-box protein processing"/>
    <property type="evidence" value="ECO:0007669"/>
    <property type="project" value="UniProtKB-UniRule"/>
</dbReference>
<comment type="similarity">
    <text evidence="9">Belongs to the peptidase M48A family.</text>
</comment>
<dbReference type="AlphaFoldDB" id="A0AAW0EYE3"/>
<dbReference type="GO" id="GO:0046872">
    <property type="term" value="F:metal ion binding"/>
    <property type="evidence" value="ECO:0007669"/>
    <property type="project" value="UniProtKB-UniRule"/>
</dbReference>
<feature type="binding site" evidence="8">
    <location>
        <position position="365"/>
    </location>
    <ligand>
        <name>Zn(2+)</name>
        <dbReference type="ChEBI" id="CHEBI:29105"/>
        <note>catalytic</note>
    </ligand>
</feature>
<dbReference type="InterPro" id="IPR027057">
    <property type="entry name" value="CAXX_Prtase_1"/>
</dbReference>
<dbReference type="EC" id="3.4.24.84" evidence="9"/>
<feature type="binding site" evidence="8">
    <location>
        <position position="290"/>
    </location>
    <ligand>
        <name>Zn(2+)</name>
        <dbReference type="ChEBI" id="CHEBI:29105"/>
        <note>catalytic</note>
    </ligand>
</feature>
<feature type="active site" evidence="7">
    <location>
        <position position="287"/>
    </location>
</feature>
<protein>
    <recommendedName>
        <fullName evidence="9">CAAX prenyl protease</fullName>
        <ecNumber evidence="9">3.4.24.84</ecNumber>
    </recommendedName>
</protein>
<name>A0AAW0EYE3_9TRYP</name>
<comment type="caution">
    <text evidence="12">The sequence shown here is derived from an EMBL/GenBank/DDBJ whole genome shotgun (WGS) entry which is preliminary data.</text>
</comment>
<feature type="transmembrane region" description="Helical" evidence="9">
    <location>
        <begin position="6"/>
        <end position="28"/>
    </location>
</feature>
<feature type="domain" description="CAAX prenyl protease 1 N-terminal" evidence="11">
    <location>
        <begin position="30"/>
        <end position="210"/>
    </location>
</feature>
<evidence type="ECO:0000256" key="7">
    <source>
        <dbReference type="PIRSR" id="PIRSR627057-1"/>
    </source>
</evidence>
<keyword evidence="4 8" id="KW-0862">Zinc</keyword>
<keyword evidence="9" id="KW-0472">Membrane</keyword>
<reference evidence="12 13" key="1">
    <citation type="journal article" date="2021" name="MBio">
        <title>A New Model Trypanosomatid, Novymonas esmeraldas: Genomic Perception of Its 'Candidatus Pandoraea novymonadis' Endosymbiont.</title>
        <authorList>
            <person name="Zakharova A."/>
            <person name="Saura A."/>
            <person name="Butenko A."/>
            <person name="Podesvova L."/>
            <person name="Warmusova S."/>
            <person name="Kostygov A.Y."/>
            <person name="Nenarokova A."/>
            <person name="Lukes J."/>
            <person name="Opperdoes F.R."/>
            <person name="Yurchenko V."/>
        </authorList>
    </citation>
    <scope>NUCLEOTIDE SEQUENCE [LARGE SCALE GENOMIC DNA]</scope>
    <source>
        <strain evidence="12 13">E262AT.01</strain>
    </source>
</reference>
<keyword evidence="9" id="KW-1133">Transmembrane helix</keyword>
<feature type="domain" description="Peptidase M48" evidence="10">
    <location>
        <begin position="220"/>
        <end position="421"/>
    </location>
</feature>
<keyword evidence="13" id="KW-1185">Reference proteome</keyword>
<comment type="cofactor">
    <cofactor evidence="8 9">
        <name>Zn(2+)</name>
        <dbReference type="ChEBI" id="CHEBI:29105"/>
    </cofactor>
    <text evidence="8 9">Binds 1 zinc ion per subunit.</text>
</comment>
<dbReference type="FunFam" id="3.30.2010.10:FF:000016">
    <property type="entry name" value="CAAX prenyl protease"/>
    <property type="match status" value="1"/>
</dbReference>
<evidence type="ECO:0000313" key="12">
    <source>
        <dbReference type="EMBL" id="KAK7198531.1"/>
    </source>
</evidence>
<evidence type="ECO:0000256" key="4">
    <source>
        <dbReference type="ARBA" id="ARBA00022833"/>
    </source>
</evidence>
<comment type="caution">
    <text evidence="9">Lacks conserved residue(s) required for the propagation of feature annotation.</text>
</comment>
<dbReference type="Pfam" id="PF16491">
    <property type="entry name" value="Peptidase_M48_N"/>
    <property type="match status" value="1"/>
</dbReference>
<feature type="transmembrane region" description="Helical" evidence="9">
    <location>
        <begin position="296"/>
        <end position="318"/>
    </location>
</feature>
<keyword evidence="9" id="KW-0256">Endoplasmic reticulum</keyword>
<dbReference type="PANTHER" id="PTHR10120">
    <property type="entry name" value="CAAX PRENYL PROTEASE 1"/>
    <property type="match status" value="1"/>
</dbReference>
<accession>A0AAW0EYE3</accession>
<dbReference type="Gene3D" id="3.30.2010.10">
    <property type="entry name" value="Metalloproteases ('zincins'), catalytic domain"/>
    <property type="match status" value="1"/>
</dbReference>
<evidence type="ECO:0000256" key="2">
    <source>
        <dbReference type="ARBA" id="ARBA00022723"/>
    </source>
</evidence>
<evidence type="ECO:0000313" key="13">
    <source>
        <dbReference type="Proteomes" id="UP001430356"/>
    </source>
</evidence>
<dbReference type="EMBL" id="JAECZO010000157">
    <property type="protein sequence ID" value="KAK7198531.1"/>
    <property type="molecule type" value="Genomic_DNA"/>
</dbReference>
<dbReference type="InterPro" id="IPR032456">
    <property type="entry name" value="Peptidase_M48_N"/>
</dbReference>
<evidence type="ECO:0000259" key="10">
    <source>
        <dbReference type="Pfam" id="PF01435"/>
    </source>
</evidence>
<evidence type="ECO:0000256" key="5">
    <source>
        <dbReference type="ARBA" id="ARBA00023049"/>
    </source>
</evidence>
<keyword evidence="9" id="KW-0812">Transmembrane</keyword>
<feature type="active site" description="Proton donor" evidence="7">
    <location>
        <position position="369"/>
    </location>
</feature>
<keyword evidence="3 9" id="KW-0378">Hydrolase</keyword>
<gene>
    <name evidence="12" type="ORF">NESM_000814800</name>
</gene>
<dbReference type="GO" id="GO:0005789">
    <property type="term" value="C:endoplasmic reticulum membrane"/>
    <property type="evidence" value="ECO:0007669"/>
    <property type="project" value="UniProtKB-SubCell"/>
</dbReference>
<dbReference type="Pfam" id="PF01435">
    <property type="entry name" value="Peptidase_M48"/>
    <property type="match status" value="1"/>
</dbReference>
<proteinExistence type="inferred from homology"/>
<evidence type="ECO:0000259" key="11">
    <source>
        <dbReference type="Pfam" id="PF16491"/>
    </source>
</evidence>
<dbReference type="CDD" id="cd07343">
    <property type="entry name" value="M48A_Zmpste24p_like"/>
    <property type="match status" value="1"/>
</dbReference>
<dbReference type="Proteomes" id="UP001430356">
    <property type="component" value="Unassembled WGS sequence"/>
</dbReference>
<evidence type="ECO:0000256" key="9">
    <source>
        <dbReference type="RuleBase" id="RU366005"/>
    </source>
</evidence>
<keyword evidence="2 8" id="KW-0479">Metal-binding</keyword>
<comment type="function">
    <text evidence="9">Proteolytically removes the C-terminal three residues of farnesylated proteins.</text>
</comment>
<organism evidence="12 13">
    <name type="scientific">Novymonas esmeraldas</name>
    <dbReference type="NCBI Taxonomy" id="1808958"/>
    <lineage>
        <taxon>Eukaryota</taxon>
        <taxon>Discoba</taxon>
        <taxon>Euglenozoa</taxon>
        <taxon>Kinetoplastea</taxon>
        <taxon>Metakinetoplastina</taxon>
        <taxon>Trypanosomatida</taxon>
        <taxon>Trypanosomatidae</taxon>
        <taxon>Novymonas</taxon>
    </lineage>
</organism>
<evidence type="ECO:0000256" key="8">
    <source>
        <dbReference type="PIRSR" id="PIRSR627057-2"/>
    </source>
</evidence>
<dbReference type="InterPro" id="IPR001915">
    <property type="entry name" value="Peptidase_M48"/>
</dbReference>
<evidence type="ECO:0000256" key="3">
    <source>
        <dbReference type="ARBA" id="ARBA00022801"/>
    </source>
</evidence>
<feature type="transmembrane region" description="Helical" evidence="9">
    <location>
        <begin position="183"/>
        <end position="204"/>
    </location>
</feature>
<sequence length="427" mass="49002">MPIAPNAFLRAATISLNVIGVWDAYVVLRQHRTYRLTDVPQYFRKDVTDEEFAKTQAYESESSAFDIFQHVKGLVMSNASILLRLPARLYYAVAQRTGLTPGSFSHNYAAAVVGDVIYTVLETPFSYYKTFYIEERHGFNKTTKMEFAKDIVKSLLLRTTLLYPLQIKLIQFVVRRFGERFPLYLFGGMSAMLVLFLLAMPTIIQPLFNKFTPLDAASPLYQKIEHLSNTLGFPLKKVFVVDGSRRSHHSNAYYYGFGGNKRIVLYDTILEQLKDDDAPIIGVLCHELGHWYHSHMYVNFAMVLGQLMLISYGARLLLFDKSLYESFGFRETDPVVGLNLFTEIFYTPLSTFIEYGFCCVSRRNEFEADRFAVRHGHAEDLKRALLVITKENRSSLTTDPLYSALHHTHPPLLERLQAIDAEMKKTV</sequence>
<evidence type="ECO:0000256" key="6">
    <source>
        <dbReference type="ARBA" id="ARBA00044456"/>
    </source>
</evidence>
<dbReference type="GO" id="GO:0004222">
    <property type="term" value="F:metalloendopeptidase activity"/>
    <property type="evidence" value="ECO:0007669"/>
    <property type="project" value="UniProtKB-UniRule"/>
</dbReference>
<evidence type="ECO:0000256" key="1">
    <source>
        <dbReference type="ARBA" id="ARBA00022670"/>
    </source>
</evidence>
<feature type="binding site" evidence="8">
    <location>
        <position position="286"/>
    </location>
    <ligand>
        <name>Zn(2+)</name>
        <dbReference type="ChEBI" id="CHEBI:29105"/>
        <note>catalytic</note>
    </ligand>
</feature>
<keyword evidence="1 9" id="KW-0645">Protease</keyword>
<comment type="catalytic activity">
    <reaction evidence="6 9">
        <text>Hydrolyzes the peptide bond -P2-(S-farnesyl or geranylgeranyl)C-P1'-P2'-P3'-COOH where P1' and P2' are amino acids with aliphatic side chains and P3' is any C-terminal residue.</text>
        <dbReference type="EC" id="3.4.24.84"/>
    </reaction>
</comment>
<comment type="subcellular location">
    <subcellularLocation>
        <location evidence="9">Endoplasmic reticulum membrane</location>
        <topology evidence="9">Multi-pass membrane protein</topology>
    </subcellularLocation>
</comment>
<keyword evidence="5 9" id="KW-0482">Metalloprotease</keyword>